<keyword evidence="3" id="KW-1185">Reference proteome</keyword>
<comment type="caution">
    <text evidence="2">The sequence shown here is derived from an EMBL/GenBank/DDBJ whole genome shotgun (WGS) entry which is preliminary data.</text>
</comment>
<sequence length="318" mass="35200">MKKSTFTLYLSLILAATGAQAQTLKEAKAEYLKTHPARLARPSGQQTAEYLNTDYADTEKDCGSSSTPAFLCSGNLIRGTDVFSTQFHAWDPSPSSQSSGGVSFSYLRADSKFSSVAYDYNNGFIFYPYFWAPDNEGIDTNIDIMCAFPVDGWTVYRSDAGCGASSDYPQESVPCQEQGIYTADQWYAHFEKGGENHLYMCGFTTSDYSSEDTAAGFYQSILSRAKIESKYFSEQNELRLATWAQGKQDSLPIEAFFYIVESSSGLDSARKNQQDFYNTTTNHIWVPVIKLTLPQSPGGNAVFSYSAADQLIPEPTSH</sequence>
<feature type="chain" id="PRO_5005311361" evidence="1">
    <location>
        <begin position="22"/>
        <end position="318"/>
    </location>
</feature>
<accession>A0A0J8VQZ8</accession>
<reference evidence="2 3" key="1">
    <citation type="submission" date="2015-06" db="EMBL/GenBank/DDBJ databases">
        <title>Genome sequencing of Cronobacter sp. strain DJ34 isolated from petroleum contaminated sludge of Duliajan Oil Fields, Assam, India.</title>
        <authorList>
            <person name="Pal S."/>
            <person name="Banerjee T.D."/>
            <person name="Roy A."/>
            <person name="Sar P."/>
            <person name="Kazy S.K."/>
        </authorList>
    </citation>
    <scope>NUCLEOTIDE SEQUENCE [LARGE SCALE GENOMIC DNA]</scope>
    <source>
        <strain evidence="2 3">DJ34</strain>
    </source>
</reference>
<proteinExistence type="predicted"/>
<gene>
    <name evidence="2" type="ORF">ACH50_03540</name>
</gene>
<dbReference type="PATRIC" id="fig|1656095.3.peg.2799"/>
<dbReference type="AlphaFoldDB" id="A0A0J8VQZ8"/>
<dbReference type="Proteomes" id="UP000037315">
    <property type="component" value="Unassembled WGS sequence"/>
</dbReference>
<feature type="signal peptide" evidence="1">
    <location>
        <begin position="1"/>
        <end position="21"/>
    </location>
</feature>
<keyword evidence="1" id="KW-0732">Signal</keyword>
<dbReference type="OrthoDB" id="6766953at2"/>
<dbReference type="EMBL" id="LFEJ01000004">
    <property type="protein sequence ID" value="KMV35923.1"/>
    <property type="molecule type" value="Genomic_DNA"/>
</dbReference>
<dbReference type="RefSeq" id="WP_024560098.1">
    <property type="nucleotide sequence ID" value="NZ_LFEJ01000004.1"/>
</dbReference>
<protein>
    <submittedName>
        <fullName evidence="2">HvnC protein</fullName>
    </submittedName>
</protein>
<evidence type="ECO:0000313" key="3">
    <source>
        <dbReference type="Proteomes" id="UP000037315"/>
    </source>
</evidence>
<organism evidence="2 3">
    <name type="scientific">Franconibacter pulveris</name>
    <dbReference type="NCBI Taxonomy" id="435910"/>
    <lineage>
        <taxon>Bacteria</taxon>
        <taxon>Pseudomonadati</taxon>
        <taxon>Pseudomonadota</taxon>
        <taxon>Gammaproteobacteria</taxon>
        <taxon>Enterobacterales</taxon>
        <taxon>Enterobacteriaceae</taxon>
        <taxon>Franconibacter</taxon>
    </lineage>
</organism>
<dbReference type="STRING" id="1121863.GCA_000621185_02870"/>
<name>A0A0J8VQZ8_9ENTR</name>
<evidence type="ECO:0000313" key="2">
    <source>
        <dbReference type="EMBL" id="KMV35923.1"/>
    </source>
</evidence>
<evidence type="ECO:0000256" key="1">
    <source>
        <dbReference type="SAM" id="SignalP"/>
    </source>
</evidence>